<dbReference type="EC" id="1.1.1.-" evidence="1"/>
<sequence length="58" mass="6201">MANKNYPDKMKAIVAYAPGDYKYETVDTPVIENAKEIVVKVEACGICAGDIKAYGGCA</sequence>
<dbReference type="AlphaFoldDB" id="A0A380FKN3"/>
<accession>A0A380FKN3</accession>
<evidence type="ECO:0000313" key="1">
    <source>
        <dbReference type="EMBL" id="SUM34688.1"/>
    </source>
</evidence>
<organism evidence="1 2">
    <name type="scientific">Staphylococcus gallinarum</name>
    <dbReference type="NCBI Taxonomy" id="1293"/>
    <lineage>
        <taxon>Bacteria</taxon>
        <taxon>Bacillati</taxon>
        <taxon>Bacillota</taxon>
        <taxon>Bacilli</taxon>
        <taxon>Bacillales</taxon>
        <taxon>Staphylococcaceae</taxon>
        <taxon>Staphylococcus</taxon>
    </lineage>
</organism>
<dbReference type="InterPro" id="IPR011032">
    <property type="entry name" value="GroES-like_sf"/>
</dbReference>
<dbReference type="GO" id="GO:0016491">
    <property type="term" value="F:oxidoreductase activity"/>
    <property type="evidence" value="ECO:0007669"/>
    <property type="project" value="UniProtKB-KW"/>
</dbReference>
<dbReference type="Gene3D" id="3.90.180.10">
    <property type="entry name" value="Medium-chain alcohol dehydrogenases, catalytic domain"/>
    <property type="match status" value="1"/>
</dbReference>
<reference evidence="1 2" key="1">
    <citation type="submission" date="2018-06" db="EMBL/GenBank/DDBJ databases">
        <authorList>
            <consortium name="Pathogen Informatics"/>
            <person name="Doyle S."/>
        </authorList>
    </citation>
    <scope>NUCLEOTIDE SEQUENCE [LARGE SCALE GENOMIC DNA]</scope>
    <source>
        <strain evidence="1 2">NCTC12195</strain>
    </source>
</reference>
<proteinExistence type="predicted"/>
<dbReference type="EMBL" id="UHDK01000001">
    <property type="protein sequence ID" value="SUM34688.1"/>
    <property type="molecule type" value="Genomic_DNA"/>
</dbReference>
<keyword evidence="1" id="KW-0560">Oxidoreductase</keyword>
<dbReference type="Proteomes" id="UP000255277">
    <property type="component" value="Unassembled WGS sequence"/>
</dbReference>
<protein>
    <submittedName>
        <fullName evidence="1">Putative zinc-binding dehydrogenase</fullName>
        <ecNumber evidence="1">1.1.1.-</ecNumber>
    </submittedName>
</protein>
<dbReference type="SUPFAM" id="SSF50129">
    <property type="entry name" value="GroES-like"/>
    <property type="match status" value="1"/>
</dbReference>
<gene>
    <name evidence="1" type="primary">gutB_5</name>
    <name evidence="1" type="ORF">NCTC12195_04215</name>
</gene>
<name>A0A380FKN3_STAGA</name>
<evidence type="ECO:0000313" key="2">
    <source>
        <dbReference type="Proteomes" id="UP000255277"/>
    </source>
</evidence>